<dbReference type="HOGENOM" id="CLU_1169249_0_0_6"/>
<dbReference type="KEGG" id="ecq:ECED1_1095"/>
<organism evidence="1 2">
    <name type="scientific">Escherichia coli O81 (strain ED1a)</name>
    <dbReference type="NCBI Taxonomy" id="585397"/>
    <lineage>
        <taxon>Bacteria</taxon>
        <taxon>Pseudomonadati</taxon>
        <taxon>Pseudomonadota</taxon>
        <taxon>Gammaproteobacteria</taxon>
        <taxon>Enterobacterales</taxon>
        <taxon>Enterobacteriaceae</taxon>
        <taxon>Escherichia</taxon>
    </lineage>
</organism>
<accession>B7MPV0</accession>
<gene>
    <name evidence="1" type="ordered locus">ECED1_1095</name>
</gene>
<reference evidence="2" key="1">
    <citation type="journal article" date="2009" name="PLoS Genet.">
        <title>Organised genome dynamics in the Escherichia coli species results in highly diverse adaptive paths.</title>
        <authorList>
            <person name="Touchon M."/>
            <person name="Hoede C."/>
            <person name="Tenaillon O."/>
            <person name="Barbe V."/>
            <person name="Baeriswyl S."/>
            <person name="Bidet P."/>
            <person name="Bingen E."/>
            <person name="Bonacorsi S."/>
            <person name="Bouchier C."/>
            <person name="Bouvet O."/>
            <person name="Calteau A."/>
            <person name="Chiapello H."/>
            <person name="Clermont O."/>
            <person name="Cruveiller S."/>
            <person name="Danchin A."/>
            <person name="Diard M."/>
            <person name="Dossat C."/>
            <person name="Karoui M.E."/>
            <person name="Frapy E."/>
            <person name="Garry L."/>
            <person name="Ghigo J.M."/>
            <person name="Gilles A.M."/>
            <person name="Johnson J."/>
            <person name="Le Bouguenec C."/>
            <person name="Lescat M."/>
            <person name="Mangenot S."/>
            <person name="Martinez-Jehanne V."/>
            <person name="Matic I."/>
            <person name="Nassif X."/>
            <person name="Oztas S."/>
            <person name="Petit M.A."/>
            <person name="Pichon C."/>
            <person name="Rouy Z."/>
            <person name="Ruf C.S."/>
            <person name="Schneider D."/>
            <person name="Tourret J."/>
            <person name="Vacherie B."/>
            <person name="Vallenet D."/>
            <person name="Medigue C."/>
            <person name="Rocha E.P.C."/>
            <person name="Denamur E."/>
        </authorList>
    </citation>
    <scope>NUCLEOTIDE SEQUENCE [LARGE SCALE GENOMIC DNA]</scope>
    <source>
        <strain evidence="2">ED1a</strain>
    </source>
</reference>
<name>B7MPV0_ECO81</name>
<dbReference type="Proteomes" id="UP000000748">
    <property type="component" value="Chromosome"/>
</dbReference>
<dbReference type="EMBL" id="CU928162">
    <property type="protein sequence ID" value="CAR07296.1"/>
    <property type="molecule type" value="Genomic_DNA"/>
</dbReference>
<protein>
    <recommendedName>
        <fullName evidence="3">Bacteriophage protein</fullName>
    </recommendedName>
</protein>
<evidence type="ECO:0000313" key="2">
    <source>
        <dbReference type="Proteomes" id="UP000000748"/>
    </source>
</evidence>
<proteinExistence type="predicted"/>
<evidence type="ECO:0008006" key="3">
    <source>
        <dbReference type="Google" id="ProtNLM"/>
    </source>
</evidence>
<evidence type="ECO:0000313" key="1">
    <source>
        <dbReference type="EMBL" id="CAR07296.1"/>
    </source>
</evidence>
<dbReference type="AlphaFoldDB" id="B7MPV0"/>
<sequence length="238" mass="27376">MMTTPSVLPQKLWRPLAEIKNFVEKMPDGVRLTEVTKKVKTFAELSGKERNQLIDFIDKRESIIVFKVRKEGSGNGVTFFRHKKYGYPKREGNVTIIKDLQSKLCTRCGQTKSVNDFYSDASKRDGRAIYCKKCESAMKRSRRECNKLILQQQEPEMNNLKAVSPSPEILRKQAEELLKAAEIAEKKRQEDDAFNKKLAPLKLEILQAAGKMQLKLDEFIDCMDEMNKAVQKLKELTA</sequence>